<dbReference type="PANTHER" id="PTHR42759:SF7">
    <property type="entry name" value="DENITRIFICATION REGULATORY PROTEIN NIRQ"/>
    <property type="match status" value="1"/>
</dbReference>
<dbReference type="SUPFAM" id="SSF52540">
    <property type="entry name" value="P-loop containing nucleoside triphosphate hydrolases"/>
    <property type="match status" value="1"/>
</dbReference>
<dbReference type="Pfam" id="PF07728">
    <property type="entry name" value="AAA_5"/>
    <property type="match status" value="1"/>
</dbReference>
<dbReference type="PANTHER" id="PTHR42759">
    <property type="entry name" value="MOXR FAMILY PROTEIN"/>
    <property type="match status" value="1"/>
</dbReference>
<reference evidence="2" key="1">
    <citation type="submission" date="2020-05" db="EMBL/GenBank/DDBJ databases">
        <authorList>
            <person name="Chiriac C."/>
            <person name="Salcher M."/>
            <person name="Ghai R."/>
            <person name="Kavagutti S V."/>
        </authorList>
    </citation>
    <scope>NUCLEOTIDE SEQUENCE</scope>
</reference>
<feature type="domain" description="AAA+ ATPase" evidence="1">
    <location>
        <begin position="60"/>
        <end position="240"/>
    </location>
</feature>
<name>A0A6J5RHJ4_9CAUD</name>
<dbReference type="Gene3D" id="3.40.50.300">
    <property type="entry name" value="P-loop containing nucleotide triphosphate hydrolases"/>
    <property type="match status" value="1"/>
</dbReference>
<dbReference type="InterPro" id="IPR003593">
    <property type="entry name" value="AAA+_ATPase"/>
</dbReference>
<dbReference type="SMART" id="SM00382">
    <property type="entry name" value="AAA"/>
    <property type="match status" value="1"/>
</dbReference>
<organism evidence="2">
    <name type="scientific">uncultured Caudovirales phage</name>
    <dbReference type="NCBI Taxonomy" id="2100421"/>
    <lineage>
        <taxon>Viruses</taxon>
        <taxon>Duplodnaviria</taxon>
        <taxon>Heunggongvirae</taxon>
        <taxon>Uroviricota</taxon>
        <taxon>Caudoviricetes</taxon>
        <taxon>Peduoviridae</taxon>
        <taxon>Maltschvirus</taxon>
        <taxon>Maltschvirus maltsch</taxon>
    </lineage>
</organism>
<dbReference type="PROSITE" id="PS00675">
    <property type="entry name" value="SIGMA54_INTERACT_1"/>
    <property type="match status" value="1"/>
</dbReference>
<dbReference type="GO" id="GO:0005524">
    <property type="term" value="F:ATP binding"/>
    <property type="evidence" value="ECO:0007669"/>
    <property type="project" value="InterPro"/>
</dbReference>
<dbReference type="InterPro" id="IPR027417">
    <property type="entry name" value="P-loop_NTPase"/>
</dbReference>
<protein>
    <submittedName>
        <fullName evidence="2">AAA domain containing protein</fullName>
    </submittedName>
</protein>
<accession>A0A6J5RHJ4</accession>
<dbReference type="EMBL" id="LR797193">
    <property type="protein sequence ID" value="CAB4193071.1"/>
    <property type="molecule type" value="Genomic_DNA"/>
</dbReference>
<dbReference type="InterPro" id="IPR025662">
    <property type="entry name" value="Sigma_54_int_dom_ATP-bd_1"/>
</dbReference>
<dbReference type="InterPro" id="IPR011704">
    <property type="entry name" value="ATPase_dyneun-rel_AAA"/>
</dbReference>
<sequence length="330" mass="36212">MATATTTRKTTTKKVADPTPPAKSAYLANLVPDKSVAERYISRYVDGVLDLDILAHAQKRHLNVLIEGDTGAGKTMLIRAYAATTGQPFVNMAGEGSATPDDFIGGAAIDVTTGSLRWLDGPTLMVVQHGGILNMDEVNFFKGKVTAVTHGLLDERGVLTLNKHPYHWMSSVTGAYFIREADAIAMGDRADVPVNGAAYVKRADDLLVVATYNPDYADTAPLNEAFRNRFGRKLVWDYDNDVEGALLFSKKLQEMARKLRDAKKSGTISTPVSTNMLMQFEQDACDDDLQFSFAANNFVNNFATDERNAVTEIFKLYKDGLMAEYGWTTV</sequence>
<evidence type="ECO:0000313" key="2">
    <source>
        <dbReference type="EMBL" id="CAB4193071.1"/>
    </source>
</evidence>
<dbReference type="GO" id="GO:0016887">
    <property type="term" value="F:ATP hydrolysis activity"/>
    <property type="evidence" value="ECO:0007669"/>
    <property type="project" value="InterPro"/>
</dbReference>
<gene>
    <name evidence="2" type="ORF">UFOVP1246_36</name>
</gene>
<proteinExistence type="predicted"/>
<evidence type="ECO:0000259" key="1">
    <source>
        <dbReference type="SMART" id="SM00382"/>
    </source>
</evidence>
<dbReference type="InterPro" id="IPR050764">
    <property type="entry name" value="CbbQ/NirQ/NorQ/GpvN"/>
</dbReference>